<feature type="transmembrane region" description="Helical" evidence="1">
    <location>
        <begin position="213"/>
        <end position="232"/>
    </location>
</feature>
<evidence type="ECO:0000313" key="2">
    <source>
        <dbReference type="EMBL" id="KAA6350914.1"/>
    </source>
</evidence>
<gene>
    <name evidence="2" type="ORF">EZS27_001761</name>
</gene>
<comment type="caution">
    <text evidence="2">The sequence shown here is derived from an EMBL/GenBank/DDBJ whole genome shotgun (WGS) entry which is preliminary data.</text>
</comment>
<protein>
    <recommendedName>
        <fullName evidence="3">Transporter</fullName>
    </recommendedName>
</protein>
<feature type="transmembrane region" description="Helical" evidence="1">
    <location>
        <begin position="140"/>
        <end position="167"/>
    </location>
</feature>
<keyword evidence="1" id="KW-0812">Transmembrane</keyword>
<dbReference type="AlphaFoldDB" id="A0A5J4SY41"/>
<keyword evidence="1" id="KW-1133">Transmembrane helix</keyword>
<proteinExistence type="predicted"/>
<name>A0A5J4SY41_9ZZZZ</name>
<reference evidence="2" key="1">
    <citation type="submission" date="2019-03" db="EMBL/GenBank/DDBJ databases">
        <title>Single cell metagenomics reveals metabolic interactions within the superorganism composed of flagellate Streblomastix strix and complex community of Bacteroidetes bacteria on its surface.</title>
        <authorList>
            <person name="Treitli S.C."/>
            <person name="Kolisko M."/>
            <person name="Husnik F."/>
            <person name="Keeling P."/>
            <person name="Hampl V."/>
        </authorList>
    </citation>
    <scope>NUCLEOTIDE SEQUENCE</scope>
    <source>
        <strain evidence="2">STM</strain>
    </source>
</reference>
<feature type="transmembrane region" description="Helical" evidence="1">
    <location>
        <begin position="253"/>
        <end position="279"/>
    </location>
</feature>
<dbReference type="EMBL" id="SNRY01000021">
    <property type="protein sequence ID" value="KAA6350914.1"/>
    <property type="molecule type" value="Genomic_DNA"/>
</dbReference>
<feature type="transmembrane region" description="Helical" evidence="1">
    <location>
        <begin position="81"/>
        <end position="103"/>
    </location>
</feature>
<evidence type="ECO:0008006" key="3">
    <source>
        <dbReference type="Google" id="ProtNLM"/>
    </source>
</evidence>
<feature type="transmembrane region" description="Helical" evidence="1">
    <location>
        <begin position="56"/>
        <end position="75"/>
    </location>
</feature>
<dbReference type="InterPro" id="IPR038770">
    <property type="entry name" value="Na+/solute_symporter_sf"/>
</dbReference>
<organism evidence="2">
    <name type="scientific">termite gut metagenome</name>
    <dbReference type="NCBI Taxonomy" id="433724"/>
    <lineage>
        <taxon>unclassified sequences</taxon>
        <taxon>metagenomes</taxon>
        <taxon>organismal metagenomes</taxon>
    </lineage>
</organism>
<feature type="transmembrane region" description="Helical" evidence="1">
    <location>
        <begin position="115"/>
        <end position="134"/>
    </location>
</feature>
<evidence type="ECO:0000256" key="1">
    <source>
        <dbReference type="SAM" id="Phobius"/>
    </source>
</evidence>
<feature type="transmembrane region" description="Helical" evidence="1">
    <location>
        <begin position="179"/>
        <end position="201"/>
    </location>
</feature>
<accession>A0A5J4SY41</accession>
<dbReference type="Gene3D" id="1.20.1530.20">
    <property type="match status" value="1"/>
</dbReference>
<keyword evidence="1" id="KW-0472">Membrane</keyword>
<feature type="transmembrane region" description="Helical" evidence="1">
    <location>
        <begin position="12"/>
        <end position="44"/>
    </location>
</feature>
<sequence>MLKFLKDYTLPLAMLAGIVGHSLFVYLSFLTPFLVFFMLLLTFCKVSFSELRPTRLHVWLLLIQLVGAPAVYLLLRGFDEVVAQAVMLCVICPTATSAAVVTAKLGGSAASLTAYTLLINIGVSVMVPVMFPLIKPQDGISFLGAAFLVLSRVCLLLICPLLGAWFLRKFAPKVHGFLLSFNELAFYLWAFALVIVTSQILSSMLADSAEIRVGIPIAIITLFICCFQFYLGKTLGSVYDDRISGGQALGQKNTILAIWMAHVYLNPLAAVGPGFYVLWQNVINSWQLWRRRL</sequence>